<organism evidence="2 3">
    <name type="scientific">Synchytrium endobioticum</name>
    <dbReference type="NCBI Taxonomy" id="286115"/>
    <lineage>
        <taxon>Eukaryota</taxon>
        <taxon>Fungi</taxon>
        <taxon>Fungi incertae sedis</taxon>
        <taxon>Chytridiomycota</taxon>
        <taxon>Chytridiomycota incertae sedis</taxon>
        <taxon>Chytridiomycetes</taxon>
        <taxon>Synchytriales</taxon>
        <taxon>Synchytriaceae</taxon>
        <taxon>Synchytrium</taxon>
    </lineage>
</organism>
<dbReference type="VEuPathDB" id="FungiDB:SeMB42_g07824"/>
<evidence type="ECO:0000256" key="1">
    <source>
        <dbReference type="SAM" id="MobiDB-lite"/>
    </source>
</evidence>
<accession>A0A507BKS8</accession>
<comment type="caution">
    <text evidence="2">The sequence shown here is derived from an EMBL/GenBank/DDBJ whole genome shotgun (WGS) entry which is preliminary data.</text>
</comment>
<evidence type="ECO:0000313" key="3">
    <source>
        <dbReference type="Proteomes" id="UP000317494"/>
    </source>
</evidence>
<reference evidence="2 3" key="1">
    <citation type="journal article" date="2019" name="Sci. Rep.">
        <title>Comparative genomics of chytrid fungi reveal insights into the obligate biotrophic and pathogenic lifestyle of Synchytrium endobioticum.</title>
        <authorList>
            <person name="van de Vossenberg B.T.L.H."/>
            <person name="Warris S."/>
            <person name="Nguyen H.D.T."/>
            <person name="van Gent-Pelzer M.P.E."/>
            <person name="Joly D.L."/>
            <person name="van de Geest H.C."/>
            <person name="Bonants P.J.M."/>
            <person name="Smith D.S."/>
            <person name="Levesque C.A."/>
            <person name="van der Lee T.A.J."/>
        </authorList>
    </citation>
    <scope>NUCLEOTIDE SEQUENCE [LARGE SCALE GENOMIC DNA]</scope>
    <source>
        <strain evidence="2 3">MB42</strain>
    </source>
</reference>
<sequence>MTSPDMGLDELVTNDIRVDKLMRTIPKTPAGLHIIQIIVSRDEKPTLKEVVNIISRNIDQLGNKDVLGKKMDDGSATPLEVTNSAYIKGKAVNGGHTRFNPYKTGSGRKGTLI</sequence>
<feature type="region of interest" description="Disordered" evidence="1">
    <location>
        <begin position="94"/>
        <end position="113"/>
    </location>
</feature>
<protein>
    <submittedName>
        <fullName evidence="2">Uncharacterized protein</fullName>
    </submittedName>
</protein>
<gene>
    <name evidence="2" type="ORF">SeMB42_g07824</name>
</gene>
<dbReference type="Proteomes" id="UP000317494">
    <property type="component" value="Unassembled WGS sequence"/>
</dbReference>
<name>A0A507BKS8_9FUNG</name>
<dbReference type="EMBL" id="QEAN01000638">
    <property type="protein sequence ID" value="TPX31050.1"/>
    <property type="molecule type" value="Genomic_DNA"/>
</dbReference>
<keyword evidence="3" id="KW-1185">Reference proteome</keyword>
<dbReference type="AlphaFoldDB" id="A0A507BKS8"/>
<evidence type="ECO:0000313" key="2">
    <source>
        <dbReference type="EMBL" id="TPX31050.1"/>
    </source>
</evidence>
<proteinExistence type="predicted"/>